<evidence type="ECO:0000313" key="4">
    <source>
        <dbReference type="Proteomes" id="UP000324585"/>
    </source>
</evidence>
<reference evidence="4" key="1">
    <citation type="journal article" date="2019" name="Nat. Commun.">
        <title>Expansion of phycobilisome linker gene families in mesophilic red algae.</title>
        <authorList>
            <person name="Lee J."/>
            <person name="Kim D."/>
            <person name="Bhattacharya D."/>
            <person name="Yoon H.S."/>
        </authorList>
    </citation>
    <scope>NUCLEOTIDE SEQUENCE [LARGE SCALE GENOMIC DNA]</scope>
    <source>
        <strain evidence="4">CCMP 1328</strain>
    </source>
</reference>
<comment type="caution">
    <text evidence="3">The sequence shown here is derived from an EMBL/GenBank/DDBJ whole genome shotgun (WGS) entry which is preliminary data.</text>
</comment>
<dbReference type="OrthoDB" id="20772at2759"/>
<dbReference type="AlphaFoldDB" id="A0A5J4YX84"/>
<evidence type="ECO:0000256" key="1">
    <source>
        <dbReference type="SAM" id="MobiDB-lite"/>
    </source>
</evidence>
<name>A0A5J4YX84_PORPP</name>
<gene>
    <name evidence="3" type="ORF">FVE85_2344</name>
</gene>
<feature type="compositionally biased region" description="Basic residues" evidence="1">
    <location>
        <begin position="230"/>
        <end position="247"/>
    </location>
</feature>
<dbReference type="GO" id="GO:0006950">
    <property type="term" value="P:response to stress"/>
    <property type="evidence" value="ECO:0007669"/>
    <property type="project" value="UniProtKB-ARBA"/>
</dbReference>
<sequence length="550" mass="60181">MRRWHVELSCVPSDGDAPYECDMRCAAGGSFQGLAAPSAWVRSLGPARRARSAVSKSMLRVPVCFVAQPPGRGIDRVAYGGSRRGAYQACGVQKRGLWMTGEFGLTGSDWADAAMVADTAMTALSFSAAAMASTVSGSSAQSDKSAARRQPGRLSDNSSLETSTKSVSRVRRRNPASGTSNECRQKQRHAVSSPAGGSVSGSGPRKVKSRSKSPLSGMESRQSDPVNAKAKSKVKQNKGRAKQRIRTKAQVALSRAERGLLMRSFTASAPEDHIFSSGALLARRDGSGSSVTRNHTASTEETSALTDADETYKQDLEIKRPTLLPLASSLGTFLGDSKTVPVFKPSLETGSHTEMFTSAALEFAGDVLPQAEHFGGPNRTHLSQLARNIFVFYDEYVFQNQLRDHTYINWNRRLRSTAGLTRFLEDKRGGSSLRFSVIELSSKVLTSSERLYATLVHELCHAAQWVVDAEYRPPHGAAFMRWVRRCEKIDPALSITTCHNFEIQYRFWWACSQCGEAYGRHSNSIDVRSVACARCSGKLRRTIPNQVRDH</sequence>
<feature type="compositionally biased region" description="Low complexity" evidence="1">
    <location>
        <begin position="190"/>
        <end position="204"/>
    </location>
</feature>
<feature type="region of interest" description="Disordered" evidence="1">
    <location>
        <begin position="284"/>
        <end position="308"/>
    </location>
</feature>
<dbReference type="EMBL" id="VRMN01000003">
    <property type="protein sequence ID" value="KAA8496189.1"/>
    <property type="molecule type" value="Genomic_DNA"/>
</dbReference>
<organism evidence="3 4">
    <name type="scientific">Porphyridium purpureum</name>
    <name type="common">Red alga</name>
    <name type="synonym">Porphyridium cruentum</name>
    <dbReference type="NCBI Taxonomy" id="35688"/>
    <lineage>
        <taxon>Eukaryota</taxon>
        <taxon>Rhodophyta</taxon>
        <taxon>Bangiophyceae</taxon>
        <taxon>Porphyridiales</taxon>
        <taxon>Porphyridiaceae</taxon>
        <taxon>Porphyridium</taxon>
    </lineage>
</organism>
<feature type="region of interest" description="Disordered" evidence="1">
    <location>
        <begin position="135"/>
        <end position="249"/>
    </location>
</feature>
<evidence type="ECO:0000259" key="2">
    <source>
        <dbReference type="SMART" id="SM00731"/>
    </source>
</evidence>
<feature type="compositionally biased region" description="Polar residues" evidence="1">
    <location>
        <begin position="135"/>
        <end position="144"/>
    </location>
</feature>
<proteinExistence type="predicted"/>
<dbReference type="Proteomes" id="UP000324585">
    <property type="component" value="Unassembled WGS sequence"/>
</dbReference>
<dbReference type="SMART" id="SM00731">
    <property type="entry name" value="SprT"/>
    <property type="match status" value="1"/>
</dbReference>
<keyword evidence="4" id="KW-1185">Reference proteome</keyword>
<dbReference type="PANTHER" id="PTHR23099:SF0">
    <property type="entry name" value="GERM CELL NUCLEAR ACIDIC PROTEIN"/>
    <property type="match status" value="1"/>
</dbReference>
<accession>A0A5J4YX84</accession>
<feature type="domain" description="SprT-like" evidence="2">
    <location>
        <begin position="383"/>
        <end position="542"/>
    </location>
</feature>
<protein>
    <submittedName>
        <fullName evidence="3">HMG box-containing protein C19G7.04</fullName>
    </submittedName>
</protein>
<dbReference type="InterPro" id="IPR006640">
    <property type="entry name" value="SprT-like_domain"/>
</dbReference>
<feature type="compositionally biased region" description="Polar residues" evidence="1">
    <location>
        <begin position="155"/>
        <end position="165"/>
    </location>
</feature>
<feature type="compositionally biased region" description="Polar residues" evidence="1">
    <location>
        <begin position="287"/>
        <end position="305"/>
    </location>
</feature>
<dbReference type="PANTHER" id="PTHR23099">
    <property type="entry name" value="TRANSCRIPTIONAL REGULATOR"/>
    <property type="match status" value="1"/>
</dbReference>
<dbReference type="GO" id="GO:0005634">
    <property type="term" value="C:nucleus"/>
    <property type="evidence" value="ECO:0007669"/>
    <property type="project" value="TreeGrafter"/>
</dbReference>
<dbReference type="Pfam" id="PF10263">
    <property type="entry name" value="SprT-like"/>
    <property type="match status" value="1"/>
</dbReference>
<evidence type="ECO:0000313" key="3">
    <source>
        <dbReference type="EMBL" id="KAA8496189.1"/>
    </source>
</evidence>